<evidence type="ECO:0000256" key="4">
    <source>
        <dbReference type="ARBA" id="ARBA00005178"/>
    </source>
</evidence>
<dbReference type="SUPFAM" id="SSF47644">
    <property type="entry name" value="Methionine synthase domain"/>
    <property type="match status" value="1"/>
</dbReference>
<dbReference type="KEGG" id="mlut:JET14_09190"/>
<dbReference type="SUPFAM" id="SSF52242">
    <property type="entry name" value="Cobalamin (vitamin B12)-binding domain"/>
    <property type="match status" value="1"/>
</dbReference>
<feature type="domain" description="B12-binding" evidence="28">
    <location>
        <begin position="763"/>
        <end position="899"/>
    </location>
</feature>
<feature type="binding site" evidence="23">
    <location>
        <position position="1154"/>
    </location>
    <ligand>
        <name>S-adenosyl-L-methionine</name>
        <dbReference type="ChEBI" id="CHEBI:59789"/>
    </ligand>
</feature>
<feature type="binding site" evidence="23">
    <location>
        <begin position="1209"/>
        <end position="1210"/>
    </location>
    <ligand>
        <name>S-adenosyl-L-methionine</name>
        <dbReference type="ChEBI" id="CHEBI:59789"/>
    </ligand>
</feature>
<dbReference type="SUPFAM" id="SSF82282">
    <property type="entry name" value="Homocysteine S-methyltransferase"/>
    <property type="match status" value="1"/>
</dbReference>
<dbReference type="Pfam" id="PF00809">
    <property type="entry name" value="Pterin_bind"/>
    <property type="match status" value="1"/>
</dbReference>
<dbReference type="GO" id="GO:0032259">
    <property type="term" value="P:methylation"/>
    <property type="evidence" value="ECO:0007669"/>
    <property type="project" value="UniProtKB-KW"/>
</dbReference>
<feature type="binding site" description="axial binding residue" evidence="22">
    <location>
        <position position="776"/>
    </location>
    <ligand>
        <name>methylcob(III)alamin</name>
        <dbReference type="ChEBI" id="CHEBI:28115"/>
    </ligand>
    <ligandPart>
        <name>Co</name>
        <dbReference type="ChEBI" id="CHEBI:27638"/>
    </ligandPart>
</feature>
<evidence type="ECO:0000256" key="12">
    <source>
        <dbReference type="ARBA" id="ARBA00022691"/>
    </source>
</evidence>
<dbReference type="InterPro" id="IPR036589">
    <property type="entry name" value="HCY_dom_sf"/>
</dbReference>
<dbReference type="InterPro" id="IPR036724">
    <property type="entry name" value="Cobalamin-bd_sf"/>
</dbReference>
<evidence type="ECO:0000256" key="24">
    <source>
        <dbReference type="PROSITE-ProRule" id="PRU00333"/>
    </source>
</evidence>
<keyword evidence="11 21" id="KW-0808">Transferase</keyword>
<evidence type="ECO:0000259" key="25">
    <source>
        <dbReference type="PROSITE" id="PS50970"/>
    </source>
</evidence>
<feature type="domain" description="Pterin-binding" evidence="26">
    <location>
        <begin position="369"/>
        <end position="630"/>
    </location>
</feature>
<dbReference type="SUPFAM" id="SSF56507">
    <property type="entry name" value="Methionine synthase activation domain-like"/>
    <property type="match status" value="1"/>
</dbReference>
<evidence type="ECO:0000256" key="16">
    <source>
        <dbReference type="ARBA" id="ARBA00023167"/>
    </source>
</evidence>
<evidence type="ECO:0000259" key="27">
    <source>
        <dbReference type="PROSITE" id="PS50974"/>
    </source>
</evidence>
<feature type="domain" description="B12-binding N-terminal" evidence="29">
    <location>
        <begin position="662"/>
        <end position="756"/>
    </location>
</feature>
<keyword evidence="16 21" id="KW-0486">Methionine biosynthesis</keyword>
<evidence type="ECO:0000256" key="14">
    <source>
        <dbReference type="ARBA" id="ARBA00022737"/>
    </source>
</evidence>
<dbReference type="EC" id="2.1.1.13" evidence="6 20"/>
<dbReference type="NCBIfam" id="TIGR02082">
    <property type="entry name" value="metH"/>
    <property type="match status" value="1"/>
</dbReference>
<evidence type="ECO:0000256" key="10">
    <source>
        <dbReference type="ARBA" id="ARBA00022628"/>
    </source>
</evidence>
<dbReference type="FunFam" id="1.10.1240.10:FF:000001">
    <property type="entry name" value="Methionine synthase"/>
    <property type="match status" value="1"/>
</dbReference>
<evidence type="ECO:0000256" key="21">
    <source>
        <dbReference type="PIRNR" id="PIRNR000381"/>
    </source>
</evidence>
<comment type="catalytic activity">
    <reaction evidence="1 21">
        <text>(6S)-5-methyl-5,6,7,8-tetrahydrofolate + L-homocysteine = (6S)-5,6,7,8-tetrahydrofolate + L-methionine</text>
        <dbReference type="Rhea" id="RHEA:11172"/>
        <dbReference type="ChEBI" id="CHEBI:18608"/>
        <dbReference type="ChEBI" id="CHEBI:57453"/>
        <dbReference type="ChEBI" id="CHEBI:57844"/>
        <dbReference type="ChEBI" id="CHEBI:58199"/>
        <dbReference type="EC" id="2.1.1.13"/>
    </reaction>
</comment>
<evidence type="ECO:0000259" key="28">
    <source>
        <dbReference type="PROSITE" id="PS51332"/>
    </source>
</evidence>
<evidence type="ECO:0000256" key="5">
    <source>
        <dbReference type="ARBA" id="ARBA00010398"/>
    </source>
</evidence>
<evidence type="ECO:0000256" key="11">
    <source>
        <dbReference type="ARBA" id="ARBA00022679"/>
    </source>
</evidence>
<evidence type="ECO:0000256" key="13">
    <source>
        <dbReference type="ARBA" id="ARBA00022723"/>
    </source>
</evidence>
<feature type="domain" description="Hcy-binding" evidence="25">
    <location>
        <begin position="19"/>
        <end position="338"/>
    </location>
</feature>
<dbReference type="Gene3D" id="1.10.288.10">
    <property type="entry name" value="Cobalamin-dependent Methionine Synthase, domain 2"/>
    <property type="match status" value="1"/>
</dbReference>
<dbReference type="GO" id="GO:0008705">
    <property type="term" value="F:methionine synthase activity"/>
    <property type="evidence" value="ECO:0007669"/>
    <property type="project" value="UniProtKB-UniRule"/>
</dbReference>
<evidence type="ECO:0000313" key="31">
    <source>
        <dbReference type="Proteomes" id="UP000596083"/>
    </source>
</evidence>
<evidence type="ECO:0000256" key="3">
    <source>
        <dbReference type="ARBA" id="ARBA00001956"/>
    </source>
</evidence>
<dbReference type="InterPro" id="IPR011822">
    <property type="entry name" value="MetH"/>
</dbReference>
<dbReference type="PROSITE" id="PS51337">
    <property type="entry name" value="B12_BINDING_NTER"/>
    <property type="match status" value="1"/>
</dbReference>
<dbReference type="Gene3D" id="3.10.196.10">
    <property type="entry name" value="Vitamin B12-dependent methionine synthase, activation domain"/>
    <property type="match status" value="1"/>
</dbReference>
<evidence type="ECO:0000256" key="17">
    <source>
        <dbReference type="ARBA" id="ARBA00023285"/>
    </source>
</evidence>
<dbReference type="InterPro" id="IPR036594">
    <property type="entry name" value="Meth_synthase_dom"/>
</dbReference>
<dbReference type="InterPro" id="IPR004223">
    <property type="entry name" value="VitB12-dep_Met_synth_activ_dom"/>
</dbReference>
<comment type="pathway">
    <text evidence="4 21">Amino-acid biosynthesis; L-methionine biosynthesis via de novo pathway; L-methionine from L-homocysteine (MetH route): step 1/1.</text>
</comment>
<dbReference type="Pfam" id="PF02310">
    <property type="entry name" value="B12-binding"/>
    <property type="match status" value="1"/>
</dbReference>
<accession>A0A7T7HN91</accession>
<dbReference type="Pfam" id="PF02574">
    <property type="entry name" value="S-methyl_trans"/>
    <property type="match status" value="1"/>
</dbReference>
<dbReference type="InterPro" id="IPR050554">
    <property type="entry name" value="Met_Synthase/Corrinoid"/>
</dbReference>
<dbReference type="InterPro" id="IPR006158">
    <property type="entry name" value="Cobalamin-bd"/>
</dbReference>
<dbReference type="Pfam" id="PF02965">
    <property type="entry name" value="Met_synt_B12"/>
    <property type="match status" value="1"/>
</dbReference>
<feature type="binding site" evidence="23">
    <location>
        <position position="821"/>
    </location>
    <ligand>
        <name>methylcob(III)alamin</name>
        <dbReference type="ChEBI" id="CHEBI:28115"/>
    </ligand>
</feature>
<dbReference type="RefSeq" id="WP_200337746.1">
    <property type="nucleotide sequence ID" value="NZ_CP066786.1"/>
</dbReference>
<evidence type="ECO:0000256" key="18">
    <source>
        <dbReference type="ARBA" id="ARBA00025552"/>
    </source>
</evidence>
<dbReference type="GO" id="GO:0046653">
    <property type="term" value="P:tetrahydrofolate metabolic process"/>
    <property type="evidence" value="ECO:0007669"/>
    <property type="project" value="TreeGrafter"/>
</dbReference>
<evidence type="ECO:0000256" key="1">
    <source>
        <dbReference type="ARBA" id="ARBA00001700"/>
    </source>
</evidence>
<comment type="function">
    <text evidence="18 21">Catalyzes the transfer of a methyl group from methyl-cobalamin to homocysteine, yielding enzyme-bound cob(I)alamin and methionine. Subsequently, remethylates the cofactor using methyltetrahydrofolate.</text>
</comment>
<dbReference type="GO" id="GO:0031419">
    <property type="term" value="F:cobalamin binding"/>
    <property type="evidence" value="ECO:0007669"/>
    <property type="project" value="UniProtKB-UniRule"/>
</dbReference>
<dbReference type="UniPathway" id="UPA00051">
    <property type="reaction ID" value="UER00081"/>
</dbReference>
<dbReference type="PROSITE" id="PS50970">
    <property type="entry name" value="HCY"/>
    <property type="match status" value="1"/>
</dbReference>
<evidence type="ECO:0000256" key="2">
    <source>
        <dbReference type="ARBA" id="ARBA00001947"/>
    </source>
</evidence>
<evidence type="ECO:0000256" key="20">
    <source>
        <dbReference type="NCBIfam" id="TIGR02082"/>
    </source>
</evidence>
<dbReference type="InterPro" id="IPR033706">
    <property type="entry name" value="Met_synthase_B12-bd"/>
</dbReference>
<evidence type="ECO:0000256" key="23">
    <source>
        <dbReference type="PIRSR" id="PIRSR000381-2"/>
    </source>
</evidence>
<comment type="similarity">
    <text evidence="5">Belongs to the vitamin-B12 dependent methionine synthase family.</text>
</comment>
<dbReference type="Pfam" id="PF02607">
    <property type="entry name" value="B12-binding_2"/>
    <property type="match status" value="1"/>
</dbReference>
<evidence type="ECO:0000256" key="7">
    <source>
        <dbReference type="ARBA" id="ARBA00013998"/>
    </source>
</evidence>
<dbReference type="CDD" id="cd00740">
    <property type="entry name" value="MeTr"/>
    <property type="match status" value="1"/>
</dbReference>
<keyword evidence="9 21" id="KW-0028">Amino-acid biosynthesis</keyword>
<comment type="cofactor">
    <cofactor evidence="3 21 22">
        <name>methylcob(III)alamin</name>
        <dbReference type="ChEBI" id="CHEBI:28115"/>
    </cofactor>
</comment>
<keyword evidence="17 21" id="KW-0170">Cobalt</keyword>
<feature type="binding site" evidence="22 24">
    <location>
        <position position="324"/>
    </location>
    <ligand>
        <name>Zn(2+)</name>
        <dbReference type="ChEBI" id="CHEBI:29105"/>
    </ligand>
</feature>
<protein>
    <recommendedName>
        <fullName evidence="7 20">Methionine synthase</fullName>
        <ecNumber evidence="6 20">2.1.1.13</ecNumber>
    </recommendedName>
    <alternativeName>
        <fullName evidence="19 21">5-methyltetrahydrofolate--homocysteine methyltransferase</fullName>
    </alternativeName>
</protein>
<sequence length="1258" mass="138814">MLDELFGEEAPRRSGKEIRAALEKAARERILILDGAMGTQIQGLGFDEDHFRGDRFIGCACHQQGNNDLLILSQPKALEDIHYEYAIAGADILETNTFSSTRIAQADYQMEEMVYELNRDGARLARRAAIRAEQEDGRRRFVAGAVGPTNRTASISPDVNNPGYRAVTFDQLRDAYREQIEGLIDGGSDLILIETIFDTLNAKVAVFAARQAFRAKGIELPLMISGTITDLSGRTLSGQTPTAFWNSLSHADPFTIGLNCALGADAMLPHLQELSGVADTFTCAYPNAGLPNEFGQYDQDPEEMAGLIRPFAQQGLVNILGGCCGSTPEHIAAIAAVASNFAPREVPEHRPVLSLSGLEPFHLTRDIPFVNVGERTNVTGSAKFRKLITNADYATALDVARDQVEAGAQIIDINMDEGLIDSERAMVEYLNLIAAEPDIARVPLMIDSSKWEIIEAGLKCAQGKSLVNSISLKEGEEQFIERAQLIRDYGAATVVMAFDEKGQADTFERKVEICSRAYRILTETVGFPPEDIIFDPNIFAVATGIEEHDNYGVDFIEATRAIRKNLPYAHVSGGVSNLSFSFRGNEPVRQAMHAVFLYHAIQAGMDMGIVNAGQLIVYETIDPELREACEDVVLNRRSDATERLLDIAERYRGTGKAEERKQDLAWREWPVEKRLEHALVNGITEYVEADVEEARQAAERPLHVIEGPLMAGMNVVGDLFGAGKMFLPQVVKSARVMKQGVAVLLPYMEEEKRLSGAEEGGSNGKVIMATVKGDVHDIGKNIVGVVLACNNYEIIDLGVMVPAEKILAAAKEHKADIIGLSGLITPSLDEMVHVASEMERQGFDIPLLIGGATTSRTHTAVKIDPAYNKGQAIYVTDASRAVGVVNNLLSPDLKDGYIAGIQEEYAKVAESHRRAEAQKNRLPLAAARANHVKVDWNGYAPHAPSFLGTKVFDDYDLEELSRYIDWTPFFQTWELKGRFPNILDDEKQGETARQLYADAQAMLTKIIEEKWFRPRAVIGFWPANAVGDDIRLYKDESHEEELATFFTLRQQLSKRGDRPNVALSDFVAPVESGKKDYVGGFVVTAGFEEIAIAERFERANDDYSSIMVKALADRFAEAFAERMHERVRREFWGYAPDENFTNAELIGEPYGGIRPAPGYPAQPDHTEKRTLFDLLDAEKATGVKLTESYAMWPGSSVSGIYIGHPDSYYFGVAKVERDQVEDYAARKGMEVEEVERWLGPVLNYIPGNDGSGVDDAAA</sequence>
<dbReference type="SMART" id="SM01018">
    <property type="entry name" value="B12-binding_2"/>
    <property type="match status" value="1"/>
</dbReference>
<evidence type="ECO:0000256" key="19">
    <source>
        <dbReference type="ARBA" id="ARBA00031040"/>
    </source>
</evidence>
<keyword evidence="15 21" id="KW-0862">Zinc</keyword>
<feature type="binding site" evidence="23">
    <location>
        <position position="825"/>
    </location>
    <ligand>
        <name>methylcob(III)alamin</name>
        <dbReference type="ChEBI" id="CHEBI:28115"/>
    </ligand>
</feature>
<dbReference type="PANTHER" id="PTHR45833:SF1">
    <property type="entry name" value="METHIONINE SYNTHASE"/>
    <property type="match status" value="1"/>
</dbReference>
<dbReference type="Gene3D" id="3.40.50.280">
    <property type="entry name" value="Cobalamin-binding domain"/>
    <property type="match status" value="1"/>
</dbReference>
<evidence type="ECO:0000259" key="26">
    <source>
        <dbReference type="PROSITE" id="PS50972"/>
    </source>
</evidence>
<name>A0A7T7HN91_9HYPH</name>
<keyword evidence="14" id="KW-0677">Repeat</keyword>
<evidence type="ECO:0000256" key="22">
    <source>
        <dbReference type="PIRSR" id="PIRSR000381-1"/>
    </source>
</evidence>
<dbReference type="Gene3D" id="3.20.20.20">
    <property type="entry name" value="Dihydropteroate synthase-like"/>
    <property type="match status" value="1"/>
</dbReference>
<dbReference type="FunFam" id="3.20.20.20:FF:000002">
    <property type="entry name" value="Methionine synthase"/>
    <property type="match status" value="1"/>
</dbReference>
<dbReference type="GO" id="GO:0050667">
    <property type="term" value="P:homocysteine metabolic process"/>
    <property type="evidence" value="ECO:0007669"/>
    <property type="project" value="TreeGrafter"/>
</dbReference>
<dbReference type="PANTHER" id="PTHR45833">
    <property type="entry name" value="METHIONINE SYNTHASE"/>
    <property type="match status" value="1"/>
</dbReference>
<feature type="binding site" evidence="23">
    <location>
        <position position="878"/>
    </location>
    <ligand>
        <name>methylcob(III)alamin</name>
        <dbReference type="ChEBI" id="CHEBI:28115"/>
    </ligand>
</feature>
<comment type="cofactor">
    <cofactor evidence="2 21 24">
        <name>Zn(2+)</name>
        <dbReference type="ChEBI" id="CHEBI:29105"/>
    </cofactor>
</comment>
<feature type="binding site" evidence="23">
    <location>
        <position position="706"/>
    </location>
    <ligand>
        <name>methylcob(III)alamin</name>
        <dbReference type="ChEBI" id="CHEBI:28115"/>
    </ligand>
</feature>
<dbReference type="GO" id="GO:0008270">
    <property type="term" value="F:zinc ion binding"/>
    <property type="evidence" value="ECO:0007669"/>
    <property type="project" value="UniProtKB-UniRule"/>
</dbReference>
<dbReference type="InterPro" id="IPR003726">
    <property type="entry name" value="HCY_dom"/>
</dbReference>
<dbReference type="Gene3D" id="1.10.1240.10">
    <property type="entry name" value="Methionine synthase domain"/>
    <property type="match status" value="1"/>
</dbReference>
<comment type="domain">
    <text evidence="21">Modular enzyme with four functionally distinct domains. The isolated Hcy-binding domain catalyzes methyl transfer from free methylcobalamin to homocysteine. The Hcy-binding domain in association with the pterin-binding domain catalyzes the methylation of cob(I)alamin by methyltetrahydrofolate and the methylation of homocysteine. The B12-binding domain binds the cofactor. The AdoMet activation domain binds S-adenosyl-L-methionine. Under aerobic conditions cob(I)alamin can be converted to inactive cob(II)alamin. Reductive methylation by S-adenosyl-L-methionine and flavodoxin regenerates methylcobalamin.</text>
</comment>
<dbReference type="AlphaFoldDB" id="A0A7T7HN91"/>
<evidence type="ECO:0000313" key="30">
    <source>
        <dbReference type="EMBL" id="QQM32287.1"/>
    </source>
</evidence>
<dbReference type="PROSITE" id="PS51332">
    <property type="entry name" value="B12_BINDING"/>
    <property type="match status" value="1"/>
</dbReference>
<dbReference type="NCBIfam" id="NF007024">
    <property type="entry name" value="PRK09490.1"/>
    <property type="match status" value="1"/>
</dbReference>
<keyword evidence="10 21" id="KW-0846">Cobalamin</keyword>
<keyword evidence="13 21" id="KW-0479">Metal-binding</keyword>
<proteinExistence type="inferred from homology"/>
<feature type="binding site" evidence="23">
    <location>
        <position position="965"/>
    </location>
    <ligand>
        <name>S-adenosyl-L-methionine</name>
        <dbReference type="ChEBI" id="CHEBI:59789"/>
    </ligand>
</feature>
<dbReference type="PROSITE" id="PS50974">
    <property type="entry name" value="ADOMET_ACTIVATION"/>
    <property type="match status" value="1"/>
</dbReference>
<feature type="domain" description="AdoMet activation" evidence="27">
    <location>
        <begin position="915"/>
        <end position="1247"/>
    </location>
</feature>
<gene>
    <name evidence="30" type="primary">metH</name>
    <name evidence="30" type="ORF">JET14_09190</name>
</gene>
<dbReference type="InterPro" id="IPR000489">
    <property type="entry name" value="Pterin-binding_dom"/>
</dbReference>
<dbReference type="CDD" id="cd02069">
    <property type="entry name" value="methionine_synthase_B12_BD"/>
    <property type="match status" value="1"/>
</dbReference>
<evidence type="ECO:0000256" key="6">
    <source>
        <dbReference type="ARBA" id="ARBA00012032"/>
    </source>
</evidence>
<feature type="binding site" evidence="23">
    <location>
        <begin position="773"/>
        <end position="777"/>
    </location>
    <ligand>
        <name>methylcob(III)alamin</name>
        <dbReference type="ChEBI" id="CHEBI:28115"/>
    </ligand>
</feature>
<organism evidence="30 31">
    <name type="scientific">Martelella lutilitoris</name>
    <dbReference type="NCBI Taxonomy" id="2583532"/>
    <lineage>
        <taxon>Bacteria</taxon>
        <taxon>Pseudomonadati</taxon>
        <taxon>Pseudomonadota</taxon>
        <taxon>Alphaproteobacteria</taxon>
        <taxon>Hyphomicrobiales</taxon>
        <taxon>Aurantimonadaceae</taxon>
        <taxon>Martelella</taxon>
    </lineage>
</organism>
<dbReference type="SUPFAM" id="SSF51717">
    <property type="entry name" value="Dihydropteroate synthetase-like"/>
    <property type="match status" value="1"/>
</dbReference>
<reference evidence="30 31" key="1">
    <citation type="submission" date="2020-12" db="EMBL/GenBank/DDBJ databases">
        <authorList>
            <person name="Zheng R.K."/>
            <person name="Sun C.M."/>
        </authorList>
    </citation>
    <scope>NUCLEOTIDE SEQUENCE [LARGE SCALE GENOMIC DNA]</scope>
    <source>
        <strain evidence="30 31">ZRK001</strain>
    </source>
</reference>
<dbReference type="EMBL" id="CP066786">
    <property type="protein sequence ID" value="QQM32287.1"/>
    <property type="molecule type" value="Genomic_DNA"/>
</dbReference>
<dbReference type="InterPro" id="IPR003759">
    <property type="entry name" value="Cbl-bd_cap"/>
</dbReference>
<dbReference type="PIRSF" id="PIRSF000381">
    <property type="entry name" value="MetH"/>
    <property type="match status" value="1"/>
</dbReference>
<evidence type="ECO:0000256" key="15">
    <source>
        <dbReference type="ARBA" id="ARBA00022833"/>
    </source>
</evidence>
<dbReference type="PROSITE" id="PS50972">
    <property type="entry name" value="PTERIN_BINDING"/>
    <property type="match status" value="1"/>
</dbReference>
<dbReference type="InterPro" id="IPR037010">
    <property type="entry name" value="VitB12-dep_Met_synth_activ_sf"/>
</dbReference>
<dbReference type="FunFam" id="3.20.20.330:FF:000001">
    <property type="entry name" value="Methionine synthase"/>
    <property type="match status" value="1"/>
</dbReference>
<dbReference type="Gene3D" id="3.20.20.330">
    <property type="entry name" value="Homocysteine-binding-like domain"/>
    <property type="match status" value="1"/>
</dbReference>
<evidence type="ECO:0000259" key="29">
    <source>
        <dbReference type="PROSITE" id="PS51337"/>
    </source>
</evidence>
<dbReference type="InterPro" id="IPR011005">
    <property type="entry name" value="Dihydropteroate_synth-like_sf"/>
</dbReference>
<feature type="binding site" evidence="22 24">
    <location>
        <position position="323"/>
    </location>
    <ligand>
        <name>Zn(2+)</name>
        <dbReference type="ChEBI" id="CHEBI:29105"/>
    </ligand>
</feature>
<dbReference type="FunFam" id="3.40.50.280:FF:000001">
    <property type="entry name" value="Methionine synthase"/>
    <property type="match status" value="1"/>
</dbReference>
<keyword evidence="12 21" id="KW-0949">S-adenosyl-L-methionine</keyword>
<feature type="binding site" evidence="22 24">
    <location>
        <position position="260"/>
    </location>
    <ligand>
        <name>Zn(2+)</name>
        <dbReference type="ChEBI" id="CHEBI:29105"/>
    </ligand>
</feature>
<dbReference type="GO" id="GO:0005829">
    <property type="term" value="C:cytosol"/>
    <property type="evidence" value="ECO:0007669"/>
    <property type="project" value="TreeGrafter"/>
</dbReference>
<dbReference type="Proteomes" id="UP000596083">
    <property type="component" value="Chromosome"/>
</dbReference>
<keyword evidence="8 21" id="KW-0489">Methyltransferase</keyword>
<evidence type="ECO:0000256" key="9">
    <source>
        <dbReference type="ARBA" id="ARBA00022605"/>
    </source>
</evidence>
<evidence type="ECO:0000256" key="8">
    <source>
        <dbReference type="ARBA" id="ARBA00022603"/>
    </source>
</evidence>